<evidence type="ECO:0000259" key="1">
    <source>
        <dbReference type="SMART" id="SM01008"/>
    </source>
</evidence>
<dbReference type="SMART" id="SM01008">
    <property type="entry name" value="Ald_Xan_dh_C"/>
    <property type="match status" value="1"/>
</dbReference>
<dbReference type="Gene3D" id="3.30.365.10">
    <property type="entry name" value="Aldehyde oxidase/xanthine dehydrogenase, molybdopterin binding domain"/>
    <property type="match status" value="4"/>
</dbReference>
<proteinExistence type="predicted"/>
<dbReference type="AlphaFoldDB" id="A0A512DN10"/>
<dbReference type="InterPro" id="IPR012368">
    <property type="entry name" value="OxRdtase_Mopterin-bd_su_IorB"/>
</dbReference>
<evidence type="ECO:0000313" key="2">
    <source>
        <dbReference type="EMBL" id="GEO37862.1"/>
    </source>
</evidence>
<dbReference type="PANTHER" id="PTHR47495:SF1">
    <property type="entry name" value="BLL3820 PROTEIN"/>
    <property type="match status" value="1"/>
</dbReference>
<dbReference type="GO" id="GO:0016491">
    <property type="term" value="F:oxidoreductase activity"/>
    <property type="evidence" value="ECO:0007669"/>
    <property type="project" value="InterPro"/>
</dbReference>
<reference evidence="2 3" key="1">
    <citation type="submission" date="2019-07" db="EMBL/GenBank/DDBJ databases">
        <title>Whole genome shotgun sequence of Skermanella aerolata NBRC 106429.</title>
        <authorList>
            <person name="Hosoyama A."/>
            <person name="Uohara A."/>
            <person name="Ohji S."/>
            <person name="Ichikawa N."/>
        </authorList>
    </citation>
    <scope>NUCLEOTIDE SEQUENCE [LARGE SCALE GENOMIC DNA]</scope>
    <source>
        <strain evidence="2 3">NBRC 106429</strain>
    </source>
</reference>
<dbReference type="SUPFAM" id="SSF56003">
    <property type="entry name" value="Molybdenum cofactor-binding domain"/>
    <property type="match status" value="2"/>
</dbReference>
<dbReference type="Proteomes" id="UP000321523">
    <property type="component" value="Unassembled WGS sequence"/>
</dbReference>
<dbReference type="InterPro" id="IPR052516">
    <property type="entry name" value="N-heterocyclic_Hydroxylase"/>
</dbReference>
<dbReference type="PIRSF" id="PIRSF036389">
    <property type="entry name" value="IOR_B"/>
    <property type="match status" value="1"/>
</dbReference>
<dbReference type="InterPro" id="IPR000674">
    <property type="entry name" value="Ald_Oxase/Xan_DH_a/b"/>
</dbReference>
<gene>
    <name evidence="2" type="ORF">SAE02_20100</name>
</gene>
<dbReference type="Gene3D" id="3.90.1170.50">
    <property type="entry name" value="Aldehyde oxidase/xanthine dehydrogenase, a/b hammerhead"/>
    <property type="match status" value="1"/>
</dbReference>
<feature type="domain" description="Aldehyde oxidase/xanthine dehydrogenase a/b hammerhead" evidence="1">
    <location>
        <begin position="161"/>
        <end position="235"/>
    </location>
</feature>
<comment type="caution">
    <text evidence="2">The sequence shown here is derived from an EMBL/GenBank/DDBJ whole genome shotgun (WGS) entry which is preliminary data.</text>
</comment>
<keyword evidence="3" id="KW-1185">Reference proteome</keyword>
<dbReference type="InterPro" id="IPR037165">
    <property type="entry name" value="AldOxase/xan_DH_Mopterin-bd_sf"/>
</dbReference>
<dbReference type="InterPro" id="IPR046867">
    <property type="entry name" value="AldOxase/xan_DH_MoCoBD2"/>
</dbReference>
<dbReference type="PANTHER" id="PTHR47495">
    <property type="entry name" value="ALDEHYDE DEHYDROGENASE"/>
    <property type="match status" value="1"/>
</dbReference>
<protein>
    <submittedName>
        <fullName evidence="2">Aldehyde dehydrogenase</fullName>
    </submittedName>
</protein>
<dbReference type="EMBL" id="BJYZ01000007">
    <property type="protein sequence ID" value="GEO37862.1"/>
    <property type="molecule type" value="Genomic_DNA"/>
</dbReference>
<dbReference type="Pfam" id="PF02738">
    <property type="entry name" value="MoCoBD_1"/>
    <property type="match status" value="1"/>
</dbReference>
<dbReference type="InterPro" id="IPR008274">
    <property type="entry name" value="AldOxase/xan_DH_MoCoBD1"/>
</dbReference>
<accession>A0A512DN10</accession>
<dbReference type="Pfam" id="PF20256">
    <property type="entry name" value="MoCoBD_2"/>
    <property type="match status" value="2"/>
</dbReference>
<organism evidence="2 3">
    <name type="scientific">Skermanella aerolata</name>
    <dbReference type="NCBI Taxonomy" id="393310"/>
    <lineage>
        <taxon>Bacteria</taxon>
        <taxon>Pseudomonadati</taxon>
        <taxon>Pseudomonadota</taxon>
        <taxon>Alphaproteobacteria</taxon>
        <taxon>Rhodospirillales</taxon>
        <taxon>Azospirillaceae</taxon>
        <taxon>Skermanella</taxon>
    </lineage>
</organism>
<name>A0A512DN10_9PROT</name>
<evidence type="ECO:0000313" key="3">
    <source>
        <dbReference type="Proteomes" id="UP000321523"/>
    </source>
</evidence>
<sequence>MLDSWIRIDADGKVTVFTGKVELGQGIRTALIQVAAEELDVPPTAIHLITADTVLTPDEGLTAGSHSMQDSGSAIRNAAANVRMLLVREAARTWNVEPAGIDTDGMGNLTGPEGRTLGYGPAASSLSLHVEAAADAPLRDPARYRTMGASLRRVDIPGKLTGEPAYLQDMRLPGMLHARMLRGPSFGTRFQSSDIAAISALPGVVKVVRQGNFLAVVAEREWTAITALRKFQDAPFVRTASPLPSGDVAATLKGLPSRDIGILDTRNATAPAASTVNARYSRPWLNHGSIGPSCAMAHFQDGAITVWTHSQGTFDVRRVVAELVGLPPEKVHAIHVEGSGCYGQNGADDVAADAALIAWDMPGRPIRLQWTREEEFGWEPLGPGMLTELEASLDTDKRIVTWKHEVWSNPHNNRPVGAGGVIAGGEVAKPFPVPEGKPIPMPEGDGSRNSNPLYDLPNMQVTYHFLKDMPLRVSALRSLGAHLNVFSIECMFDELARAGGVDPLELRLAHMKDERAREVMTTMAGRFGWQSRARGDGVRGCGMGFARYKNLGAYCAVAMEVEIDRETGRVRVRRAVAAVDSGQAVNPDGIRNQIEGGIIQSLSWTSREEMTFSPDRRTSFDWSAYPILRFEDMPDTIEVHVLDRPGLPFLGTAEAAQGPTAAAFANAVADATGLRLRDMPLSPERIKAALGAI</sequence>